<proteinExistence type="predicted"/>
<evidence type="ECO:0000313" key="2">
    <source>
        <dbReference type="Proteomes" id="UP000193380"/>
    </source>
</evidence>
<evidence type="ECO:0008006" key="3">
    <source>
        <dbReference type="Google" id="ProtNLM"/>
    </source>
</evidence>
<dbReference type="Proteomes" id="UP000193380">
    <property type="component" value="Unassembled WGS sequence"/>
</dbReference>
<dbReference type="STRING" id="8022.A0A060XR56"/>
<dbReference type="PaxDb" id="8022-A0A060XR56"/>
<protein>
    <recommendedName>
        <fullName evidence="3">Reverse transcriptase domain-containing protein</fullName>
    </recommendedName>
</protein>
<dbReference type="AlphaFoldDB" id="A0A060XR56"/>
<reference evidence="1" key="1">
    <citation type="journal article" date="2014" name="Nat. Commun.">
        <title>The rainbow trout genome provides novel insights into evolution after whole-genome duplication in vertebrates.</title>
        <authorList>
            <person name="Berthelot C."/>
            <person name="Brunet F."/>
            <person name="Chalopin D."/>
            <person name="Juanchich A."/>
            <person name="Bernard M."/>
            <person name="Noel B."/>
            <person name="Bento P."/>
            <person name="Da Silva C."/>
            <person name="Labadie K."/>
            <person name="Alberti A."/>
            <person name="Aury J.M."/>
            <person name="Louis A."/>
            <person name="Dehais P."/>
            <person name="Bardou P."/>
            <person name="Montfort J."/>
            <person name="Klopp C."/>
            <person name="Cabau C."/>
            <person name="Gaspin C."/>
            <person name="Thorgaard G.H."/>
            <person name="Boussaha M."/>
            <person name="Quillet E."/>
            <person name="Guyomard R."/>
            <person name="Galiana D."/>
            <person name="Bobe J."/>
            <person name="Volff J.N."/>
            <person name="Genet C."/>
            <person name="Wincker P."/>
            <person name="Jaillon O."/>
            <person name="Roest Crollius H."/>
            <person name="Guiguen Y."/>
        </authorList>
    </citation>
    <scope>NUCLEOTIDE SEQUENCE [LARGE SCALE GENOMIC DNA]</scope>
</reference>
<sequence length="95" mass="10851">MVLLQMTKNVSLNTVAIFTENCIHLTYCQESTDMFFNSLNNVHSISDIESKQCDEPIKVEEIIESIKHLKNNKSPGVEGINSEFYKLFSEQVLPI</sequence>
<dbReference type="EMBL" id="FR905478">
    <property type="protein sequence ID" value="CDQ79604.1"/>
    <property type="molecule type" value="Genomic_DNA"/>
</dbReference>
<accession>A0A060XR56</accession>
<evidence type="ECO:0000313" key="1">
    <source>
        <dbReference type="EMBL" id="CDQ79604.1"/>
    </source>
</evidence>
<gene>
    <name evidence="1" type="ORF">GSONMT00014143001</name>
</gene>
<organism evidence="1 2">
    <name type="scientific">Oncorhynchus mykiss</name>
    <name type="common">Rainbow trout</name>
    <name type="synonym">Salmo gairdneri</name>
    <dbReference type="NCBI Taxonomy" id="8022"/>
    <lineage>
        <taxon>Eukaryota</taxon>
        <taxon>Metazoa</taxon>
        <taxon>Chordata</taxon>
        <taxon>Craniata</taxon>
        <taxon>Vertebrata</taxon>
        <taxon>Euteleostomi</taxon>
        <taxon>Actinopterygii</taxon>
        <taxon>Neopterygii</taxon>
        <taxon>Teleostei</taxon>
        <taxon>Protacanthopterygii</taxon>
        <taxon>Salmoniformes</taxon>
        <taxon>Salmonidae</taxon>
        <taxon>Salmoninae</taxon>
        <taxon>Oncorhynchus</taxon>
    </lineage>
</organism>
<name>A0A060XR56_ONCMY</name>
<reference evidence="1" key="2">
    <citation type="submission" date="2014-03" db="EMBL/GenBank/DDBJ databases">
        <authorList>
            <person name="Genoscope - CEA"/>
        </authorList>
    </citation>
    <scope>NUCLEOTIDE SEQUENCE</scope>
</reference>